<dbReference type="RefSeq" id="WP_305006825.1">
    <property type="nucleotide sequence ID" value="NZ_JAUQSY010000007.1"/>
</dbReference>
<evidence type="ECO:0000313" key="1">
    <source>
        <dbReference type="EMBL" id="MDO7875514.1"/>
    </source>
</evidence>
<sequence>MRLNTDPATPPKLPNILELHELISPTGLLPENLVKLLPEAELERRCHEINLTHPHYQEETPVVLRLERARRQHLRGGVMQVVHRQKVA</sequence>
<name>A0ABT9BCT9_9BACT</name>
<reference evidence="1" key="1">
    <citation type="submission" date="2023-07" db="EMBL/GenBank/DDBJ databases">
        <authorList>
            <person name="Kim M.K."/>
        </authorList>
    </citation>
    <scope>NUCLEOTIDE SEQUENCE</scope>
    <source>
        <strain evidence="1">ASUV-10-1</strain>
    </source>
</reference>
<gene>
    <name evidence="1" type="ORF">Q5H93_12290</name>
</gene>
<comment type="caution">
    <text evidence="1">The sequence shown here is derived from an EMBL/GenBank/DDBJ whole genome shotgun (WGS) entry which is preliminary data.</text>
</comment>
<protein>
    <submittedName>
        <fullName evidence="1">Uncharacterized protein</fullName>
    </submittedName>
</protein>
<dbReference type="EMBL" id="JAUQSY010000007">
    <property type="protein sequence ID" value="MDO7875514.1"/>
    <property type="molecule type" value="Genomic_DNA"/>
</dbReference>
<keyword evidence="2" id="KW-1185">Reference proteome</keyword>
<dbReference type="Proteomes" id="UP001176429">
    <property type="component" value="Unassembled WGS sequence"/>
</dbReference>
<proteinExistence type="predicted"/>
<organism evidence="1 2">
    <name type="scientific">Hymenobacter aranciens</name>
    <dbReference type="NCBI Taxonomy" id="3063996"/>
    <lineage>
        <taxon>Bacteria</taxon>
        <taxon>Pseudomonadati</taxon>
        <taxon>Bacteroidota</taxon>
        <taxon>Cytophagia</taxon>
        <taxon>Cytophagales</taxon>
        <taxon>Hymenobacteraceae</taxon>
        <taxon>Hymenobacter</taxon>
    </lineage>
</organism>
<evidence type="ECO:0000313" key="2">
    <source>
        <dbReference type="Proteomes" id="UP001176429"/>
    </source>
</evidence>
<accession>A0ABT9BCT9</accession>